<dbReference type="GO" id="GO:0006355">
    <property type="term" value="P:regulation of DNA-templated transcription"/>
    <property type="evidence" value="ECO:0007669"/>
    <property type="project" value="TreeGrafter"/>
</dbReference>
<dbReference type="AlphaFoldDB" id="A0A9X2K2H9"/>
<dbReference type="SUPFAM" id="SSF48452">
    <property type="entry name" value="TPR-like"/>
    <property type="match status" value="1"/>
</dbReference>
<accession>A0A9X2K2H9</accession>
<evidence type="ECO:0000256" key="2">
    <source>
        <dbReference type="ARBA" id="ARBA00023163"/>
    </source>
</evidence>
<keyword evidence="2" id="KW-0804">Transcription</keyword>
<reference evidence="4" key="1">
    <citation type="submission" date="2022-06" db="EMBL/GenBank/DDBJ databases">
        <title>Sequencing the genomes of 1000 actinobacteria strains.</title>
        <authorList>
            <person name="Klenk H.-P."/>
        </authorList>
    </citation>
    <scope>NUCLEOTIDE SEQUENCE</scope>
    <source>
        <strain evidence="4">DSM 46694</strain>
    </source>
</reference>
<organism evidence="4 5">
    <name type="scientific">Nonomuraea thailandensis</name>
    <dbReference type="NCBI Taxonomy" id="1188745"/>
    <lineage>
        <taxon>Bacteria</taxon>
        <taxon>Bacillati</taxon>
        <taxon>Actinomycetota</taxon>
        <taxon>Actinomycetes</taxon>
        <taxon>Streptosporangiales</taxon>
        <taxon>Streptosporangiaceae</taxon>
        <taxon>Nonomuraea</taxon>
    </lineage>
</organism>
<dbReference type="PANTHER" id="PTHR35807:SF1">
    <property type="entry name" value="TRANSCRIPTIONAL REGULATOR REDD"/>
    <property type="match status" value="1"/>
</dbReference>
<sequence length="141" mass="15746">MEALELYDTAGALWSGTPLSSLSTEWAARVRVALEREWLSARTSRLAVLLRMNRQGEAIPELFDLADGNPLDERIAAMLMLSLHRDGRQRDALRCYARIRAALVEELGDEPGAELRLLHTRMISRDHGLVRTGGPRTAGRV</sequence>
<dbReference type="Pfam" id="PF03704">
    <property type="entry name" value="BTAD"/>
    <property type="match status" value="1"/>
</dbReference>
<keyword evidence="1" id="KW-0805">Transcription regulation</keyword>
<dbReference type="InterPro" id="IPR011990">
    <property type="entry name" value="TPR-like_helical_dom_sf"/>
</dbReference>
<dbReference type="CDD" id="cd15831">
    <property type="entry name" value="BTAD"/>
    <property type="match status" value="1"/>
</dbReference>
<dbReference type="EMBL" id="JAMZEB010000002">
    <property type="protein sequence ID" value="MCP2357414.1"/>
    <property type="molecule type" value="Genomic_DNA"/>
</dbReference>
<evidence type="ECO:0000259" key="3">
    <source>
        <dbReference type="SMART" id="SM01043"/>
    </source>
</evidence>
<evidence type="ECO:0000256" key="1">
    <source>
        <dbReference type="ARBA" id="ARBA00023015"/>
    </source>
</evidence>
<name>A0A9X2K2H9_9ACTN</name>
<dbReference type="SMART" id="SM01043">
    <property type="entry name" value="BTAD"/>
    <property type="match status" value="1"/>
</dbReference>
<dbReference type="PANTHER" id="PTHR35807">
    <property type="entry name" value="TRANSCRIPTIONAL REGULATOR REDD-RELATED"/>
    <property type="match status" value="1"/>
</dbReference>
<evidence type="ECO:0000313" key="5">
    <source>
        <dbReference type="Proteomes" id="UP001139648"/>
    </source>
</evidence>
<protein>
    <submittedName>
        <fullName evidence="4">DNA-binding SARP family transcriptional activator</fullName>
    </submittedName>
</protein>
<dbReference type="Proteomes" id="UP001139648">
    <property type="component" value="Unassembled WGS sequence"/>
</dbReference>
<dbReference type="GO" id="GO:0003677">
    <property type="term" value="F:DNA binding"/>
    <property type="evidence" value="ECO:0007669"/>
    <property type="project" value="UniProtKB-KW"/>
</dbReference>
<evidence type="ECO:0000313" key="4">
    <source>
        <dbReference type="EMBL" id="MCP2357414.1"/>
    </source>
</evidence>
<comment type="caution">
    <text evidence="4">The sequence shown here is derived from an EMBL/GenBank/DDBJ whole genome shotgun (WGS) entry which is preliminary data.</text>
</comment>
<proteinExistence type="predicted"/>
<keyword evidence="5" id="KW-1185">Reference proteome</keyword>
<dbReference type="InterPro" id="IPR051677">
    <property type="entry name" value="AfsR-DnrI-RedD_regulator"/>
</dbReference>
<gene>
    <name evidence="4" type="ORF">HD597_004434</name>
</gene>
<dbReference type="InterPro" id="IPR005158">
    <property type="entry name" value="BTAD"/>
</dbReference>
<dbReference type="Gene3D" id="1.25.40.10">
    <property type="entry name" value="Tetratricopeptide repeat domain"/>
    <property type="match status" value="1"/>
</dbReference>
<feature type="domain" description="Bacterial transcriptional activator" evidence="3">
    <location>
        <begin position="2"/>
        <end position="123"/>
    </location>
</feature>
<keyword evidence="4" id="KW-0238">DNA-binding</keyword>